<dbReference type="Proteomes" id="UP000184211">
    <property type="component" value="Unassembled WGS sequence"/>
</dbReference>
<evidence type="ECO:0000313" key="1">
    <source>
        <dbReference type="EMBL" id="SHG59974.1"/>
    </source>
</evidence>
<organism evidence="1 2">
    <name type="scientific">Cognatishimia maritima</name>
    <dbReference type="NCBI Taxonomy" id="870908"/>
    <lineage>
        <taxon>Bacteria</taxon>
        <taxon>Pseudomonadati</taxon>
        <taxon>Pseudomonadota</taxon>
        <taxon>Alphaproteobacteria</taxon>
        <taxon>Rhodobacterales</taxon>
        <taxon>Paracoccaceae</taxon>
        <taxon>Cognatishimia</taxon>
    </lineage>
</organism>
<dbReference type="AlphaFoldDB" id="A0A1M5L4D9"/>
<gene>
    <name evidence="1" type="ORF">SAMN04488044_1161</name>
</gene>
<sequence>MTNSLAISLAASLIAAVGADQVWLDGDGALMTARKFAEMVEYVAFWR</sequence>
<accession>A0A1M5L4D9</accession>
<protein>
    <submittedName>
        <fullName evidence="1">Uncharacterized protein</fullName>
    </submittedName>
</protein>
<dbReference type="EMBL" id="FQWM01000001">
    <property type="protein sequence ID" value="SHG59974.1"/>
    <property type="molecule type" value="Genomic_DNA"/>
</dbReference>
<name>A0A1M5L4D9_9RHOB</name>
<evidence type="ECO:0000313" key="2">
    <source>
        <dbReference type="Proteomes" id="UP000184211"/>
    </source>
</evidence>
<keyword evidence="2" id="KW-1185">Reference proteome</keyword>
<proteinExistence type="predicted"/>
<reference evidence="2" key="1">
    <citation type="submission" date="2016-11" db="EMBL/GenBank/DDBJ databases">
        <authorList>
            <person name="Varghese N."/>
            <person name="Submissions S."/>
        </authorList>
    </citation>
    <scope>NUCLEOTIDE SEQUENCE [LARGE SCALE GENOMIC DNA]</scope>
    <source>
        <strain evidence="2">DSM 28223</strain>
    </source>
</reference>
<dbReference type="RefSeq" id="WP_165610482.1">
    <property type="nucleotide sequence ID" value="NZ_FQWM01000001.1"/>
</dbReference>